<dbReference type="InterPro" id="IPR051799">
    <property type="entry name" value="NADH_flavin_oxidoreductase"/>
</dbReference>
<dbReference type="PANTHER" id="PTHR43656">
    <property type="entry name" value="BINDING OXIDOREDUCTASE, PUTATIVE (AFU_ORTHOLOGUE AFUA_2G08260)-RELATED"/>
    <property type="match status" value="1"/>
</dbReference>
<evidence type="ECO:0000259" key="3">
    <source>
        <dbReference type="Pfam" id="PF00724"/>
    </source>
</evidence>
<sequence length="416" mass="44083">MDEPVTKPSTQHELPGPQDVLGRALELPCGVVLKNRLTKSAMSDSLGDGKGNATQAQARLYERWAQGGAALSLIGEVQGDPRYPEKPGNLVLGPDTDLQALRALARRGSTDGAHLWPQLGHAGALSHLPVSRPRGPSALDLEGLQCAAMTLTDIEALPAIYARTASIAKDAGFGGVQIHAGHGFLLSQFLSPLFNRRTDEYGSSIEARFRILRQVIAAVRHAVGASFPVAIKINSTDKLEGGLTEDEALDLVHMLGQTSVDLIDISGGTYFPGAAASSDGTAGNGPYFLEFARRAKQLTAIPVMATGGFKTRQQAVDALASGAVDMVSLGRAMALNPRLAHDWLSSAGGDPAFPKFDTNPPGGVTAWYTMRLTALAEDNEGEFSLDLESAMSLYDARDAQRSDRWRNAFGAPGERG</sequence>
<evidence type="ECO:0000313" key="4">
    <source>
        <dbReference type="EMBL" id="UTW13249.1"/>
    </source>
</evidence>
<dbReference type="InterPro" id="IPR001155">
    <property type="entry name" value="OxRdtase_FMN_N"/>
</dbReference>
<dbReference type="Pfam" id="PF00724">
    <property type="entry name" value="Oxidored_FMN"/>
    <property type="match status" value="1"/>
</dbReference>
<protein>
    <submittedName>
        <fullName evidence="4">NADH:flavin oxidoreductase/NADH oxidase family protein</fullName>
    </submittedName>
</protein>
<dbReference type="Proteomes" id="UP001058461">
    <property type="component" value="Chromosome"/>
</dbReference>
<name>A0ABY5HPW6_9GAMM</name>
<gene>
    <name evidence="4" type="ORF">KDW95_06205</name>
</gene>
<keyword evidence="5" id="KW-1185">Reference proteome</keyword>
<dbReference type="InterPro" id="IPR013785">
    <property type="entry name" value="Aldolase_TIM"/>
</dbReference>
<evidence type="ECO:0000256" key="1">
    <source>
        <dbReference type="ARBA" id="ARBA00022630"/>
    </source>
</evidence>
<dbReference type="SUPFAM" id="SSF51395">
    <property type="entry name" value="FMN-linked oxidoreductases"/>
    <property type="match status" value="1"/>
</dbReference>
<dbReference type="PANTHER" id="PTHR43656:SF2">
    <property type="entry name" value="BINDING OXIDOREDUCTASE, PUTATIVE (AFU_ORTHOLOGUE AFUA_2G08260)-RELATED"/>
    <property type="match status" value="1"/>
</dbReference>
<proteinExistence type="predicted"/>
<reference evidence="4" key="1">
    <citation type="submission" date="2021-04" db="EMBL/GenBank/DDBJ databases">
        <title>Oceanospirillales bacteria with DddD are important DMSP degraders in coastal seawater.</title>
        <authorList>
            <person name="Liu J."/>
        </authorList>
    </citation>
    <scope>NUCLEOTIDE SEQUENCE</scope>
    <source>
        <strain evidence="4">D13-1</strain>
    </source>
</reference>
<dbReference type="EMBL" id="CP073347">
    <property type="protein sequence ID" value="UTW13249.1"/>
    <property type="molecule type" value="Genomic_DNA"/>
</dbReference>
<evidence type="ECO:0000313" key="5">
    <source>
        <dbReference type="Proteomes" id="UP001058461"/>
    </source>
</evidence>
<keyword evidence="1" id="KW-0285">Flavoprotein</keyword>
<organism evidence="4 5">
    <name type="scientific">Marinobacterium rhizophilum</name>
    <dbReference type="NCBI Taxonomy" id="420402"/>
    <lineage>
        <taxon>Bacteria</taxon>
        <taxon>Pseudomonadati</taxon>
        <taxon>Pseudomonadota</taxon>
        <taxon>Gammaproteobacteria</taxon>
        <taxon>Oceanospirillales</taxon>
        <taxon>Oceanospirillaceae</taxon>
        <taxon>Marinobacterium</taxon>
    </lineage>
</organism>
<feature type="domain" description="NADH:flavin oxidoreductase/NADH oxidase N-terminal" evidence="3">
    <location>
        <begin position="32"/>
        <end position="340"/>
    </location>
</feature>
<accession>A0ABY5HPW6</accession>
<evidence type="ECO:0000256" key="2">
    <source>
        <dbReference type="ARBA" id="ARBA00023002"/>
    </source>
</evidence>
<dbReference type="CDD" id="cd04733">
    <property type="entry name" value="OYE_like_2_FMN"/>
    <property type="match status" value="1"/>
</dbReference>
<keyword evidence="2" id="KW-0560">Oxidoreductase</keyword>
<dbReference type="Gene3D" id="3.20.20.70">
    <property type="entry name" value="Aldolase class I"/>
    <property type="match status" value="1"/>
</dbReference>